<dbReference type="PANTHER" id="PTHR33204:SF29">
    <property type="entry name" value="TRANSCRIPTIONAL REGULATOR"/>
    <property type="match status" value="1"/>
</dbReference>
<gene>
    <name evidence="5" type="ORF">HMPREF0536_11875</name>
</gene>
<evidence type="ECO:0000256" key="2">
    <source>
        <dbReference type="ARBA" id="ARBA00023125"/>
    </source>
</evidence>
<evidence type="ECO:0000256" key="1">
    <source>
        <dbReference type="ARBA" id="ARBA00023015"/>
    </source>
</evidence>
<dbReference type="PANTHER" id="PTHR33204">
    <property type="entry name" value="TRANSCRIPTIONAL REGULATOR, MARR FAMILY"/>
    <property type="match status" value="1"/>
</dbReference>
<dbReference type="Pfam" id="PF01638">
    <property type="entry name" value="HxlR"/>
    <property type="match status" value="1"/>
</dbReference>
<dbReference type="Gene3D" id="1.10.10.10">
    <property type="entry name" value="Winged helix-like DNA-binding domain superfamily/Winged helix DNA-binding domain"/>
    <property type="match status" value="1"/>
</dbReference>
<dbReference type="AlphaFoldDB" id="A0A828RG01"/>
<evidence type="ECO:0000313" key="5">
    <source>
        <dbReference type="EMBL" id="EGC14738.1"/>
    </source>
</evidence>
<protein>
    <submittedName>
        <fullName evidence="5">Transcriptional regulator, HxlR family</fullName>
    </submittedName>
</protein>
<sequence length="122" mass="14220">MKDKNIQEVNFISPEKGEKMVEKDCPIENTLKLINGKWKSVIIYQISKYEPCRFSELQKLIPDCSKRMLALQLKDLEEASIIQKRVYSTVPPKTEYSLTEVGKSLVPIIRSINQWGKKYNKK</sequence>
<dbReference type="PROSITE" id="PS51118">
    <property type="entry name" value="HTH_HXLR"/>
    <property type="match status" value="1"/>
</dbReference>
<dbReference type="SUPFAM" id="SSF46785">
    <property type="entry name" value="Winged helix' DNA-binding domain"/>
    <property type="match status" value="1"/>
</dbReference>
<evidence type="ECO:0000313" key="6">
    <source>
        <dbReference type="Proteomes" id="UP000004335"/>
    </source>
</evidence>
<dbReference type="Proteomes" id="UP000004335">
    <property type="component" value="Unassembled WGS sequence"/>
</dbReference>
<evidence type="ECO:0000259" key="4">
    <source>
        <dbReference type="PROSITE" id="PS51118"/>
    </source>
</evidence>
<organism evidence="5 6">
    <name type="scientific">Limosilactobacillus reuteri MM4-1A</name>
    <dbReference type="NCBI Taxonomy" id="548485"/>
    <lineage>
        <taxon>Bacteria</taxon>
        <taxon>Bacillati</taxon>
        <taxon>Bacillota</taxon>
        <taxon>Bacilli</taxon>
        <taxon>Lactobacillales</taxon>
        <taxon>Lactobacillaceae</taxon>
        <taxon>Limosilactobacillus</taxon>
    </lineage>
</organism>
<proteinExistence type="predicted"/>
<keyword evidence="3" id="KW-0804">Transcription</keyword>
<dbReference type="GO" id="GO:0003677">
    <property type="term" value="F:DNA binding"/>
    <property type="evidence" value="ECO:0007669"/>
    <property type="project" value="UniProtKB-KW"/>
</dbReference>
<dbReference type="InterPro" id="IPR036390">
    <property type="entry name" value="WH_DNA-bd_sf"/>
</dbReference>
<keyword evidence="2" id="KW-0238">DNA-binding</keyword>
<name>A0A828RG01_LIMRT</name>
<dbReference type="EMBL" id="ACGX02000007">
    <property type="protein sequence ID" value="EGC14738.1"/>
    <property type="molecule type" value="Genomic_DNA"/>
</dbReference>
<reference evidence="5 6" key="1">
    <citation type="submission" date="2011-01" db="EMBL/GenBank/DDBJ databases">
        <authorList>
            <person name="Muzny D."/>
            <person name="Qin X."/>
            <person name="Buhay C."/>
            <person name="Dugan-Rocha S."/>
            <person name="Ding Y."/>
            <person name="Chen G."/>
            <person name="Hawes A."/>
            <person name="Holder M."/>
            <person name="Jhangiani S."/>
            <person name="Johnson A."/>
            <person name="Khan Z."/>
            <person name="Li Z."/>
            <person name="Liu W."/>
            <person name="Liu X."/>
            <person name="Perez L."/>
            <person name="Shen H."/>
            <person name="Wang Q."/>
            <person name="Watt J."/>
            <person name="Xi L."/>
            <person name="Xin Y."/>
            <person name="Zhou J."/>
            <person name="Deng J."/>
            <person name="Jiang H."/>
            <person name="Liu Y."/>
            <person name="Qu J."/>
            <person name="Song X.-Z."/>
            <person name="Zhang L."/>
            <person name="Villasana D."/>
            <person name="Johnson A."/>
            <person name="Liu J."/>
            <person name="Liyanage D."/>
            <person name="Lorensuhewa L."/>
            <person name="Robinson T."/>
            <person name="Song A."/>
            <person name="Song B.-B."/>
            <person name="Dinh H."/>
            <person name="Thornton R."/>
            <person name="Coyle M."/>
            <person name="Francisco L."/>
            <person name="Jackson L."/>
            <person name="Javaid M."/>
            <person name="Korchina V."/>
            <person name="Kovar C."/>
            <person name="Mata R."/>
            <person name="Mathew T."/>
            <person name="Ngo R."/>
            <person name="Nguyen L."/>
            <person name="Nguyen N."/>
            <person name="Okwuonu G."/>
            <person name="Ongeri F."/>
            <person name="Pham C."/>
            <person name="Simmons D."/>
            <person name="Wilczek-Boney K."/>
            <person name="Hale W."/>
            <person name="Jakkamsetti A."/>
            <person name="Pham P."/>
            <person name="Ruth R."/>
            <person name="San Lucas F."/>
            <person name="Warren J."/>
            <person name="Zhang J."/>
            <person name="Zhao Z."/>
            <person name="Zhou C."/>
            <person name="Zhu D."/>
            <person name="Lee S."/>
            <person name="Bess C."/>
            <person name="Blankenburg K."/>
            <person name="Forbes L."/>
            <person name="Fu Q."/>
            <person name="Gubbala S."/>
            <person name="Hirani K."/>
            <person name="Jayaseelan J.C."/>
            <person name="Lara F."/>
            <person name="Munidasa M."/>
            <person name="Palculict T."/>
            <person name="Patil S."/>
            <person name="Pu L.-L."/>
            <person name="Saada N."/>
            <person name="Tang L."/>
            <person name="Weissenberger G."/>
            <person name="Zhu Y."/>
            <person name="Hemphill L."/>
            <person name="Shang Y."/>
            <person name="Youmans B."/>
            <person name="Ayvaz T."/>
            <person name="Ross M."/>
            <person name="Santibanez J."/>
            <person name="Aqrawi P."/>
            <person name="Gross S."/>
            <person name="Joshi V."/>
            <person name="Fowler G."/>
            <person name="Nazareth L."/>
            <person name="Reid J."/>
            <person name="Worley K."/>
            <person name="Petrosino J."/>
            <person name="Highlander S."/>
            <person name="Gibbs R."/>
        </authorList>
    </citation>
    <scope>NUCLEOTIDE SEQUENCE [LARGE SCALE GENOMIC DNA]</scope>
    <source>
        <strain evidence="5 6">MM4-1A</strain>
    </source>
</reference>
<evidence type="ECO:0000256" key="3">
    <source>
        <dbReference type="ARBA" id="ARBA00023163"/>
    </source>
</evidence>
<keyword evidence="1" id="KW-0805">Transcription regulation</keyword>
<accession>A0A828RG01</accession>
<feature type="domain" description="HTH hxlR-type" evidence="4">
    <location>
        <begin position="25"/>
        <end position="122"/>
    </location>
</feature>
<comment type="caution">
    <text evidence="5">The sequence shown here is derived from an EMBL/GenBank/DDBJ whole genome shotgun (WGS) entry which is preliminary data.</text>
</comment>
<dbReference type="InterPro" id="IPR002577">
    <property type="entry name" value="HTH_HxlR"/>
</dbReference>
<dbReference type="InterPro" id="IPR036388">
    <property type="entry name" value="WH-like_DNA-bd_sf"/>
</dbReference>